<dbReference type="Proteomes" id="UP001219525">
    <property type="component" value="Unassembled WGS sequence"/>
</dbReference>
<dbReference type="AlphaFoldDB" id="A0AAD6YJB7"/>
<sequence length="348" mass="38433">MPLWTPSKSPSWIPPKLNDGRKRLYLRAGTLGPEGFGSALQHFKQSIVLSRMLDSSLILASNEGRDHGYSTSRIYNGDMDASNFMLDSRKICRIEDYVSQPVRKRLVRGLCEGNADALDAISKIKADMESCTSIVDSSVGETTENLNGCVAGWVRERLAPPSHTLPIPLTFPPNRPVTVGIHIRWGDTAVPDVGIDHDFRGSMAIRDIIRILRDIRAQMGERGVKLTIAMEHADPAVLTLLEEKDYTLVDSGNDVAVFQTLSNNDILLLGESSYGVLVHLVAPPGLTIVDKNYRCVGTIVSKRPIKATFFSKKYTNTTGFGRDVVFLKDYNPDIFRLTWSGSSPITTP</sequence>
<organism evidence="1 2">
    <name type="scientific">Mycena pura</name>
    <dbReference type="NCBI Taxonomy" id="153505"/>
    <lineage>
        <taxon>Eukaryota</taxon>
        <taxon>Fungi</taxon>
        <taxon>Dikarya</taxon>
        <taxon>Basidiomycota</taxon>
        <taxon>Agaricomycotina</taxon>
        <taxon>Agaricomycetes</taxon>
        <taxon>Agaricomycetidae</taxon>
        <taxon>Agaricales</taxon>
        <taxon>Marasmiineae</taxon>
        <taxon>Mycenaceae</taxon>
        <taxon>Mycena</taxon>
    </lineage>
</organism>
<gene>
    <name evidence="1" type="ORF">GGX14DRAFT_388733</name>
</gene>
<keyword evidence="2" id="KW-1185">Reference proteome</keyword>
<evidence type="ECO:0000313" key="1">
    <source>
        <dbReference type="EMBL" id="KAJ7221590.1"/>
    </source>
</evidence>
<evidence type="ECO:0000313" key="2">
    <source>
        <dbReference type="Proteomes" id="UP001219525"/>
    </source>
</evidence>
<dbReference type="EMBL" id="JARJCW010000008">
    <property type="protein sequence ID" value="KAJ7221590.1"/>
    <property type="molecule type" value="Genomic_DNA"/>
</dbReference>
<comment type="caution">
    <text evidence="1">The sequence shown here is derived from an EMBL/GenBank/DDBJ whole genome shotgun (WGS) entry which is preliminary data.</text>
</comment>
<protein>
    <submittedName>
        <fullName evidence="1">Uncharacterized protein</fullName>
    </submittedName>
</protein>
<name>A0AAD6YJB7_9AGAR</name>
<accession>A0AAD6YJB7</accession>
<proteinExistence type="predicted"/>
<reference evidence="1" key="1">
    <citation type="submission" date="2023-03" db="EMBL/GenBank/DDBJ databases">
        <title>Massive genome expansion in bonnet fungi (Mycena s.s.) driven by repeated elements and novel gene families across ecological guilds.</title>
        <authorList>
            <consortium name="Lawrence Berkeley National Laboratory"/>
            <person name="Harder C.B."/>
            <person name="Miyauchi S."/>
            <person name="Viragh M."/>
            <person name="Kuo A."/>
            <person name="Thoen E."/>
            <person name="Andreopoulos B."/>
            <person name="Lu D."/>
            <person name="Skrede I."/>
            <person name="Drula E."/>
            <person name="Henrissat B."/>
            <person name="Morin E."/>
            <person name="Kohler A."/>
            <person name="Barry K."/>
            <person name="LaButti K."/>
            <person name="Morin E."/>
            <person name="Salamov A."/>
            <person name="Lipzen A."/>
            <person name="Mereny Z."/>
            <person name="Hegedus B."/>
            <person name="Baldrian P."/>
            <person name="Stursova M."/>
            <person name="Weitz H."/>
            <person name="Taylor A."/>
            <person name="Grigoriev I.V."/>
            <person name="Nagy L.G."/>
            <person name="Martin F."/>
            <person name="Kauserud H."/>
        </authorList>
    </citation>
    <scope>NUCLEOTIDE SEQUENCE</scope>
    <source>
        <strain evidence="1">9144</strain>
    </source>
</reference>